<feature type="non-terminal residue" evidence="1">
    <location>
        <position position="58"/>
    </location>
</feature>
<organism evidence="1 2">
    <name type="scientific">Allacma fusca</name>
    <dbReference type="NCBI Taxonomy" id="39272"/>
    <lineage>
        <taxon>Eukaryota</taxon>
        <taxon>Metazoa</taxon>
        <taxon>Ecdysozoa</taxon>
        <taxon>Arthropoda</taxon>
        <taxon>Hexapoda</taxon>
        <taxon>Collembola</taxon>
        <taxon>Symphypleona</taxon>
        <taxon>Sminthuridae</taxon>
        <taxon>Allacma</taxon>
    </lineage>
</organism>
<protein>
    <submittedName>
        <fullName evidence="1">Uncharacterized protein</fullName>
    </submittedName>
</protein>
<comment type="caution">
    <text evidence="1">The sequence shown here is derived from an EMBL/GenBank/DDBJ whole genome shotgun (WGS) entry which is preliminary data.</text>
</comment>
<accession>A0A8J2JYF7</accession>
<dbReference type="EMBL" id="CAJVCH010038245">
    <property type="protein sequence ID" value="CAG7716394.1"/>
    <property type="molecule type" value="Genomic_DNA"/>
</dbReference>
<gene>
    <name evidence="1" type="ORF">AFUS01_LOCUS5907</name>
</gene>
<name>A0A8J2JYF7_9HEXA</name>
<reference evidence="1" key="1">
    <citation type="submission" date="2021-06" db="EMBL/GenBank/DDBJ databases">
        <authorList>
            <person name="Hodson N. C."/>
            <person name="Mongue J. A."/>
            <person name="Jaron S. K."/>
        </authorList>
    </citation>
    <scope>NUCLEOTIDE SEQUENCE</scope>
</reference>
<evidence type="ECO:0000313" key="1">
    <source>
        <dbReference type="EMBL" id="CAG7716394.1"/>
    </source>
</evidence>
<dbReference type="OrthoDB" id="6484170at2759"/>
<feature type="non-terminal residue" evidence="1">
    <location>
        <position position="1"/>
    </location>
</feature>
<keyword evidence="2" id="KW-1185">Reference proteome</keyword>
<sequence>VMVDTPGSQSNRKIDAVAKYSNNPTILELQVDSPWKKFNALYALETSPDLKAVKVEYS</sequence>
<proteinExistence type="predicted"/>
<dbReference type="AlphaFoldDB" id="A0A8J2JYF7"/>
<evidence type="ECO:0000313" key="2">
    <source>
        <dbReference type="Proteomes" id="UP000708208"/>
    </source>
</evidence>
<dbReference type="Proteomes" id="UP000708208">
    <property type="component" value="Unassembled WGS sequence"/>
</dbReference>